<dbReference type="AlphaFoldDB" id="A0A7C1VLH7"/>
<dbReference type="Gene3D" id="2.120.10.30">
    <property type="entry name" value="TolB, C-terminal domain"/>
    <property type="match status" value="1"/>
</dbReference>
<dbReference type="Pfam" id="PF07676">
    <property type="entry name" value="PD40"/>
    <property type="match status" value="1"/>
</dbReference>
<dbReference type="InterPro" id="IPR011659">
    <property type="entry name" value="WD40"/>
</dbReference>
<proteinExistence type="predicted"/>
<dbReference type="InterPro" id="IPR011042">
    <property type="entry name" value="6-blade_b-propeller_TolB-like"/>
</dbReference>
<dbReference type="EMBL" id="DRIH01000159">
    <property type="protein sequence ID" value="HEC68068.1"/>
    <property type="molecule type" value="Genomic_DNA"/>
</dbReference>
<dbReference type="Proteomes" id="UP000885738">
    <property type="component" value="Unassembled WGS sequence"/>
</dbReference>
<comment type="caution">
    <text evidence="1">The sequence shown here is derived from an EMBL/GenBank/DDBJ whole genome shotgun (WGS) entry which is preliminary data.</text>
</comment>
<protein>
    <submittedName>
        <fullName evidence="1">WD40 repeat domain-containing protein</fullName>
    </submittedName>
</protein>
<dbReference type="SUPFAM" id="SSF69304">
    <property type="entry name" value="Tricorn protease N-terminal domain"/>
    <property type="match status" value="1"/>
</dbReference>
<sequence>NTIAIDGKPWPEAYSWTWGPKFKPNSHRVTAPVQKGKWSLAIDGEIIWPAIFRQLWHQVFSPDEVSIAAVVALKNGKWTIAVDGKPWNNTVDGAVVEPVFSPDGKKIAAIVKLDEPVVELKPYRVWSIIVDDYIWPEWFDMVWDPVFSPDGENVATKVERNHKYTWAINGKVWNKEFDAIWPPIFSPDGNKMLLRCIENGKYYRRIIPVSEILG</sequence>
<evidence type="ECO:0000313" key="1">
    <source>
        <dbReference type="EMBL" id="HEC68068.1"/>
    </source>
</evidence>
<reference evidence="1" key="1">
    <citation type="journal article" date="2020" name="mSystems">
        <title>Genome- and Community-Level Interaction Insights into Carbon Utilization and Element Cycling Functions of Hydrothermarchaeota in Hydrothermal Sediment.</title>
        <authorList>
            <person name="Zhou Z."/>
            <person name="Liu Y."/>
            <person name="Xu W."/>
            <person name="Pan J."/>
            <person name="Luo Z.H."/>
            <person name="Li M."/>
        </authorList>
    </citation>
    <scope>NUCLEOTIDE SEQUENCE [LARGE SCALE GENOMIC DNA]</scope>
    <source>
        <strain evidence="1">HyVt-389</strain>
    </source>
</reference>
<gene>
    <name evidence="1" type="ORF">ENI35_04555</name>
</gene>
<name>A0A7C1VLH7_DESA2</name>
<accession>A0A7C1VLH7</accession>
<feature type="non-terminal residue" evidence="1">
    <location>
        <position position="1"/>
    </location>
</feature>
<organism evidence="1">
    <name type="scientific">Desulfofervidus auxilii</name>
    <dbReference type="NCBI Taxonomy" id="1621989"/>
    <lineage>
        <taxon>Bacteria</taxon>
        <taxon>Pseudomonadati</taxon>
        <taxon>Thermodesulfobacteriota</taxon>
        <taxon>Candidatus Desulfofervidia</taxon>
        <taxon>Candidatus Desulfofervidales</taxon>
        <taxon>Candidatus Desulfofervidaceae</taxon>
        <taxon>Candidatus Desulfofervidus</taxon>
    </lineage>
</organism>